<accession>A0A6A4JWL4</accession>
<name>A0A6A4JWL4_APOLU</name>
<dbReference type="AlphaFoldDB" id="A0A6A4JWL4"/>
<dbReference type="InterPro" id="IPR011989">
    <property type="entry name" value="ARM-like"/>
</dbReference>
<dbReference type="SMART" id="SM00185">
    <property type="entry name" value="ARM"/>
    <property type="match status" value="3"/>
</dbReference>
<evidence type="ECO:0000313" key="3">
    <source>
        <dbReference type="Proteomes" id="UP000466442"/>
    </source>
</evidence>
<dbReference type="SUPFAM" id="SSF48371">
    <property type="entry name" value="ARM repeat"/>
    <property type="match status" value="1"/>
</dbReference>
<dbReference type="Proteomes" id="UP000466442">
    <property type="component" value="Linkage Group LG9"/>
</dbReference>
<dbReference type="InterPro" id="IPR000225">
    <property type="entry name" value="Armadillo"/>
</dbReference>
<sequence length="899" mass="100690">MAVKICKRGAGMDIHKNPFYKPPGCVLKTSAEIIKEARAEMSTKPVNTKRPFTPTERQRTLFGAVKAGTSRPPSSISLKQVKFQDVETVKLPPLRTNSGLRNSLKGAPWRLPELPRTHSSLTNLPEEVEIEPPPDAWIQQNILRETHSSPQERTEFSSPPKPRTLSSLHRDKSGNYSTSGRNKSGYPRRKNYRLLGPKNTKNSCSIEESDENEDVQTLTIHHPPEKKSLFRPPPIYNLNGEVKGADITIEDNRINEKKDCQTKSQVKDDPTLDIVNRINNGFNGEKPSISEEQLIVYLQQLYEKVKSDPTIRGNIKAHSSIIKALYKYVENASDTVLLHISKVLLALKVTGPNLAAVTKLIFKVSRNDMNDKLFLQGGILEIFVDSIGRASPIDDAEACIYGYGALKFLTMNHQILLVVLKLGILDLMVLHLKIVNNARLELISLPEQTSHAMFQLTGALRNVASEELTLPHFVNTGAIGQLCTTMELFCADLDLVSNIARTISILSTHEDCCDSIVFHENSFRSIVKIFNKYPGRQDIIVRFGYALGNIIAKSDNARIKLYKEPGAMAAILNLIQSYLDKDLEQMKSPTDDLGMTSPEWASDGSVEDVIIKMIRIVANMSMNPEVGYAMTCVSYGEEDDGLYANSVQQARDGGRFFDLLLMVLRRKSITESVELVMSTLSSLNNLSYYALPEMAAEGPFASRQIEITQVLSTMLLTKNEESMIESTRVLGNLTRSKEVRDYILEIGGISHLVDCLDHENKELVFTTTGVLVNLMADWDKRLALKESNGVQKLILVIKRCDGDWKLASLICQALWNFCIDSTHLYAALGIQPTNCLLTVLVDLLDEEKLFGIKEDAEIPEIIAESPEYRLWEQFASVATNLLEKIEQYLESLQAFDEKQ</sequence>
<dbReference type="InterPro" id="IPR038905">
    <property type="entry name" value="ARMC2"/>
</dbReference>
<evidence type="ECO:0000313" key="2">
    <source>
        <dbReference type="EMBL" id="KAF6205217.1"/>
    </source>
</evidence>
<gene>
    <name evidence="2" type="ORF">GE061_019384</name>
</gene>
<keyword evidence="3" id="KW-1185">Reference proteome</keyword>
<feature type="region of interest" description="Disordered" evidence="1">
    <location>
        <begin position="147"/>
        <end position="214"/>
    </location>
</feature>
<organism evidence="2 3">
    <name type="scientific">Apolygus lucorum</name>
    <name type="common">Small green plant bug</name>
    <name type="synonym">Lygocoris lucorum</name>
    <dbReference type="NCBI Taxonomy" id="248454"/>
    <lineage>
        <taxon>Eukaryota</taxon>
        <taxon>Metazoa</taxon>
        <taxon>Ecdysozoa</taxon>
        <taxon>Arthropoda</taxon>
        <taxon>Hexapoda</taxon>
        <taxon>Insecta</taxon>
        <taxon>Pterygota</taxon>
        <taxon>Neoptera</taxon>
        <taxon>Paraneoptera</taxon>
        <taxon>Hemiptera</taxon>
        <taxon>Heteroptera</taxon>
        <taxon>Panheteroptera</taxon>
        <taxon>Cimicomorpha</taxon>
        <taxon>Miridae</taxon>
        <taxon>Mirini</taxon>
        <taxon>Apolygus</taxon>
    </lineage>
</organism>
<dbReference type="EMBL" id="WIXP02000009">
    <property type="protein sequence ID" value="KAF6205217.1"/>
    <property type="molecule type" value="Genomic_DNA"/>
</dbReference>
<dbReference type="OrthoDB" id="247006at2759"/>
<dbReference type="GO" id="GO:0044782">
    <property type="term" value="P:cilium organization"/>
    <property type="evidence" value="ECO:0007669"/>
    <property type="project" value="TreeGrafter"/>
</dbReference>
<reference evidence="2" key="1">
    <citation type="journal article" date="2021" name="Mol. Ecol. Resour.">
        <title>Apolygus lucorum genome provides insights into omnivorousness and mesophyll feeding.</title>
        <authorList>
            <person name="Liu Y."/>
            <person name="Liu H."/>
            <person name="Wang H."/>
            <person name="Huang T."/>
            <person name="Liu B."/>
            <person name="Yang B."/>
            <person name="Yin L."/>
            <person name="Li B."/>
            <person name="Zhang Y."/>
            <person name="Zhang S."/>
            <person name="Jiang F."/>
            <person name="Zhang X."/>
            <person name="Ren Y."/>
            <person name="Wang B."/>
            <person name="Wang S."/>
            <person name="Lu Y."/>
            <person name="Wu K."/>
            <person name="Fan W."/>
            <person name="Wang G."/>
        </authorList>
    </citation>
    <scope>NUCLEOTIDE SEQUENCE</scope>
    <source>
        <strain evidence="2">12Hb</strain>
    </source>
</reference>
<dbReference type="InterPro" id="IPR016024">
    <property type="entry name" value="ARM-type_fold"/>
</dbReference>
<proteinExistence type="predicted"/>
<dbReference type="PANTHER" id="PTHR21356:SF1">
    <property type="entry name" value="ARMADILLO REPEAT-CONTAINING PROTEIN 2"/>
    <property type="match status" value="1"/>
</dbReference>
<dbReference type="Pfam" id="PF00514">
    <property type="entry name" value="Arm"/>
    <property type="match status" value="1"/>
</dbReference>
<dbReference type="PANTHER" id="PTHR21356">
    <property type="entry name" value="ARMADILLO REPEAT CONTAINING 2"/>
    <property type="match status" value="1"/>
</dbReference>
<evidence type="ECO:0000256" key="1">
    <source>
        <dbReference type="SAM" id="MobiDB-lite"/>
    </source>
</evidence>
<feature type="region of interest" description="Disordered" evidence="1">
    <location>
        <begin position="97"/>
        <end position="118"/>
    </location>
</feature>
<protein>
    <submittedName>
        <fullName evidence="2">Uncharacterized protein</fullName>
    </submittedName>
</protein>
<dbReference type="PROSITE" id="PS50176">
    <property type="entry name" value="ARM_REPEAT"/>
    <property type="match status" value="1"/>
</dbReference>
<comment type="caution">
    <text evidence="2">The sequence shown here is derived from an EMBL/GenBank/DDBJ whole genome shotgun (WGS) entry which is preliminary data.</text>
</comment>
<dbReference type="Gene3D" id="1.25.10.10">
    <property type="entry name" value="Leucine-rich Repeat Variant"/>
    <property type="match status" value="2"/>
</dbReference>